<reference evidence="1 2" key="1">
    <citation type="submission" date="2019-03" db="EMBL/GenBank/DDBJ databases">
        <title>First draft genome of Liparis tanakae, snailfish: a comprehensive survey of snailfish specific genes.</title>
        <authorList>
            <person name="Kim W."/>
            <person name="Song I."/>
            <person name="Jeong J.-H."/>
            <person name="Kim D."/>
            <person name="Kim S."/>
            <person name="Ryu S."/>
            <person name="Song J.Y."/>
            <person name="Lee S.K."/>
        </authorList>
    </citation>
    <scope>NUCLEOTIDE SEQUENCE [LARGE SCALE GENOMIC DNA]</scope>
    <source>
        <tissue evidence="1">Muscle</tissue>
    </source>
</reference>
<dbReference type="EMBL" id="SRLO01005329">
    <property type="protein sequence ID" value="TNN29694.1"/>
    <property type="molecule type" value="Genomic_DNA"/>
</dbReference>
<proteinExistence type="predicted"/>
<comment type="caution">
    <text evidence="1">The sequence shown here is derived from an EMBL/GenBank/DDBJ whole genome shotgun (WGS) entry which is preliminary data.</text>
</comment>
<dbReference type="Proteomes" id="UP000314294">
    <property type="component" value="Unassembled WGS sequence"/>
</dbReference>
<gene>
    <name evidence="1" type="ORF">EYF80_060158</name>
</gene>
<accession>A0A4Z2EML0</accession>
<evidence type="ECO:0000313" key="2">
    <source>
        <dbReference type="Proteomes" id="UP000314294"/>
    </source>
</evidence>
<organism evidence="1 2">
    <name type="scientific">Liparis tanakae</name>
    <name type="common">Tanaka's snailfish</name>
    <dbReference type="NCBI Taxonomy" id="230148"/>
    <lineage>
        <taxon>Eukaryota</taxon>
        <taxon>Metazoa</taxon>
        <taxon>Chordata</taxon>
        <taxon>Craniata</taxon>
        <taxon>Vertebrata</taxon>
        <taxon>Euteleostomi</taxon>
        <taxon>Actinopterygii</taxon>
        <taxon>Neopterygii</taxon>
        <taxon>Teleostei</taxon>
        <taxon>Neoteleostei</taxon>
        <taxon>Acanthomorphata</taxon>
        <taxon>Eupercaria</taxon>
        <taxon>Perciformes</taxon>
        <taxon>Cottioidei</taxon>
        <taxon>Cottales</taxon>
        <taxon>Liparidae</taxon>
        <taxon>Liparis</taxon>
    </lineage>
</organism>
<dbReference type="AlphaFoldDB" id="A0A4Z2EML0"/>
<evidence type="ECO:0000313" key="1">
    <source>
        <dbReference type="EMBL" id="TNN29694.1"/>
    </source>
</evidence>
<dbReference type="OrthoDB" id="6512834at2759"/>
<name>A0A4Z2EML0_9TELE</name>
<sequence>MTTSSQDSMEQPRTYFSISKSVQQLDLRHDSDDDSFRHIGILLVQKEAAVRSSSLYPSPVSLKIIFKRGVVIDNIQDLPKAMGLLNYPKSMKLAFQFIQQVLLTLGHSELKPRSQTLKNQLAMNIIKCNSWRSSQG</sequence>
<keyword evidence="2" id="KW-1185">Reference proteome</keyword>
<protein>
    <submittedName>
        <fullName evidence="1">Uncharacterized protein</fullName>
    </submittedName>
</protein>